<dbReference type="RefSeq" id="WP_377246962.1">
    <property type="nucleotide sequence ID" value="NZ_JBHLUH010000007.1"/>
</dbReference>
<dbReference type="EMBL" id="JBHLUH010000007">
    <property type="protein sequence ID" value="MFC0527312.1"/>
    <property type="molecule type" value="Genomic_DNA"/>
</dbReference>
<evidence type="ECO:0000259" key="2">
    <source>
        <dbReference type="Pfam" id="PF07859"/>
    </source>
</evidence>
<dbReference type="Proteomes" id="UP001589867">
    <property type="component" value="Unassembled WGS sequence"/>
</dbReference>
<dbReference type="InterPro" id="IPR050300">
    <property type="entry name" value="GDXG_lipolytic_enzyme"/>
</dbReference>
<gene>
    <name evidence="3" type="ORF">ACFFIA_06530</name>
</gene>
<dbReference type="InterPro" id="IPR029058">
    <property type="entry name" value="AB_hydrolase_fold"/>
</dbReference>
<dbReference type="PANTHER" id="PTHR48081:SF8">
    <property type="entry name" value="ALPHA_BETA HYDROLASE FOLD-3 DOMAIN-CONTAINING PROTEIN-RELATED"/>
    <property type="match status" value="1"/>
</dbReference>
<name>A0ABV6LYB6_9ACTN</name>
<dbReference type="PANTHER" id="PTHR48081">
    <property type="entry name" value="AB HYDROLASE SUPERFAMILY PROTEIN C4A8.06C"/>
    <property type="match status" value="1"/>
</dbReference>
<accession>A0ABV6LYB6</accession>
<feature type="domain" description="Alpha/beta hydrolase fold-3" evidence="2">
    <location>
        <begin position="83"/>
        <end position="287"/>
    </location>
</feature>
<evidence type="ECO:0000313" key="4">
    <source>
        <dbReference type="Proteomes" id="UP001589867"/>
    </source>
</evidence>
<proteinExistence type="predicted"/>
<dbReference type="InterPro" id="IPR013094">
    <property type="entry name" value="AB_hydrolase_3"/>
</dbReference>
<dbReference type="SUPFAM" id="SSF53474">
    <property type="entry name" value="alpha/beta-Hydrolases"/>
    <property type="match status" value="1"/>
</dbReference>
<protein>
    <submittedName>
        <fullName evidence="3">Alpha/beta hydrolase</fullName>
    </submittedName>
</protein>
<dbReference type="GO" id="GO:0016787">
    <property type="term" value="F:hydrolase activity"/>
    <property type="evidence" value="ECO:0007669"/>
    <property type="project" value="UniProtKB-KW"/>
</dbReference>
<reference evidence="3 4" key="1">
    <citation type="submission" date="2024-09" db="EMBL/GenBank/DDBJ databases">
        <authorList>
            <person name="Sun Q."/>
            <person name="Mori K."/>
        </authorList>
    </citation>
    <scope>NUCLEOTIDE SEQUENCE [LARGE SCALE GENOMIC DNA]</scope>
    <source>
        <strain evidence="3 4">TBRC 3947</strain>
    </source>
</reference>
<dbReference type="Gene3D" id="3.40.50.1820">
    <property type="entry name" value="alpha/beta hydrolase"/>
    <property type="match status" value="1"/>
</dbReference>
<sequence length="314" mass="32922">MPLFIDPALVPYVAVLPRTDVSDPVAARARLVALRADRPPFEVPADLVRERVTPAGVPALAFRPAVAETGIRSAPPAALLPAVVYLHGGGFVMGDAEGDQLLGAQLARAIGGLVLSLDYRLAPEHPYPAAHDDGYAVLRFVAENADALGVDPARIAVAGSSAGACVAAGIAIRARDEGGPALAAQLLEIPVLDDRAETDSARYEDTPLWTRTNMLDSWSHYLLGCGDAVPPYAAPARATDLSGLPPAYVGVCSADPLRDEGIEYARRLADQGVPTELRMSPGLFHGATGMFPDVDACQRARAALLDAAERLLRA</sequence>
<comment type="caution">
    <text evidence="3">The sequence shown here is derived from an EMBL/GenBank/DDBJ whole genome shotgun (WGS) entry which is preliminary data.</text>
</comment>
<dbReference type="Pfam" id="PF07859">
    <property type="entry name" value="Abhydrolase_3"/>
    <property type="match status" value="1"/>
</dbReference>
<evidence type="ECO:0000256" key="1">
    <source>
        <dbReference type="ARBA" id="ARBA00022801"/>
    </source>
</evidence>
<keyword evidence="1 3" id="KW-0378">Hydrolase</keyword>
<organism evidence="3 4">
    <name type="scientific">Phytohabitans kaempferiae</name>
    <dbReference type="NCBI Taxonomy" id="1620943"/>
    <lineage>
        <taxon>Bacteria</taxon>
        <taxon>Bacillati</taxon>
        <taxon>Actinomycetota</taxon>
        <taxon>Actinomycetes</taxon>
        <taxon>Micromonosporales</taxon>
        <taxon>Micromonosporaceae</taxon>
    </lineage>
</organism>
<keyword evidence="4" id="KW-1185">Reference proteome</keyword>
<evidence type="ECO:0000313" key="3">
    <source>
        <dbReference type="EMBL" id="MFC0527312.1"/>
    </source>
</evidence>